<feature type="region of interest" description="Disordered" evidence="1">
    <location>
        <begin position="1"/>
        <end position="24"/>
    </location>
</feature>
<dbReference type="VEuPathDB" id="FungiDB:MCYG_03316"/>
<dbReference type="RefSeq" id="XP_002847810.1">
    <property type="nucleotide sequence ID" value="XM_002847764.1"/>
</dbReference>
<organism evidence="2 3">
    <name type="scientific">Arthroderma otae (strain ATCC MYA-4605 / CBS 113480)</name>
    <name type="common">Microsporum canis</name>
    <dbReference type="NCBI Taxonomy" id="554155"/>
    <lineage>
        <taxon>Eukaryota</taxon>
        <taxon>Fungi</taxon>
        <taxon>Dikarya</taxon>
        <taxon>Ascomycota</taxon>
        <taxon>Pezizomycotina</taxon>
        <taxon>Eurotiomycetes</taxon>
        <taxon>Eurotiomycetidae</taxon>
        <taxon>Onygenales</taxon>
        <taxon>Arthrodermataceae</taxon>
        <taxon>Microsporum</taxon>
    </lineage>
</organism>
<reference evidence="3" key="1">
    <citation type="journal article" date="2012" name="MBio">
        <title>Comparative genome analysis of Trichophyton rubrum and related dermatophytes reveals candidate genes involved in infection.</title>
        <authorList>
            <person name="Martinez D.A."/>
            <person name="Oliver B.G."/>
            <person name="Graeser Y."/>
            <person name="Goldberg J.M."/>
            <person name="Li W."/>
            <person name="Martinez-Rossi N.M."/>
            <person name="Monod M."/>
            <person name="Shelest E."/>
            <person name="Barton R.C."/>
            <person name="Birch E."/>
            <person name="Brakhage A.A."/>
            <person name="Chen Z."/>
            <person name="Gurr S.J."/>
            <person name="Heiman D."/>
            <person name="Heitman J."/>
            <person name="Kosti I."/>
            <person name="Rossi A."/>
            <person name="Saif S."/>
            <person name="Samalova M."/>
            <person name="Saunders C.W."/>
            <person name="Shea T."/>
            <person name="Summerbell R.C."/>
            <person name="Xu J."/>
            <person name="Young S."/>
            <person name="Zeng Q."/>
            <person name="Birren B.W."/>
            <person name="Cuomo C.A."/>
            <person name="White T.C."/>
        </authorList>
    </citation>
    <scope>NUCLEOTIDE SEQUENCE [LARGE SCALE GENOMIC DNA]</scope>
    <source>
        <strain evidence="3">ATCC MYA-4605 / CBS 113480</strain>
    </source>
</reference>
<dbReference type="EMBL" id="DS995703">
    <property type="protein sequence ID" value="EEQ30497.1"/>
    <property type="molecule type" value="Genomic_DNA"/>
</dbReference>
<dbReference type="Proteomes" id="UP000002035">
    <property type="component" value="Unassembled WGS sequence"/>
</dbReference>
<sequence length="138" mass="15482">MALGHQQLQHHIGRRPWPSRGSDGRRLLATSALDTTSSAVIGSRRVESAQQHPERSSCMQQHHQVGLVYRSVEPRKNNLARQLLSPLAAADAAQRTRRLPPSTLRPHFSRTKIHTFKPSPGAVTLWDIDPNWRLIPAP</sequence>
<gene>
    <name evidence="2" type="ORF">MCYG_03316</name>
</gene>
<feature type="compositionally biased region" description="Basic and acidic residues" evidence="1">
    <location>
        <begin position="44"/>
        <end position="55"/>
    </location>
</feature>
<dbReference type="HOGENOM" id="CLU_1854771_0_0_1"/>
<feature type="region of interest" description="Disordered" evidence="1">
    <location>
        <begin position="42"/>
        <end position="62"/>
    </location>
</feature>
<evidence type="ECO:0000313" key="2">
    <source>
        <dbReference type="EMBL" id="EEQ30497.1"/>
    </source>
</evidence>
<protein>
    <submittedName>
        <fullName evidence="2">Uncharacterized protein</fullName>
    </submittedName>
</protein>
<evidence type="ECO:0000256" key="1">
    <source>
        <dbReference type="SAM" id="MobiDB-lite"/>
    </source>
</evidence>
<dbReference type="GeneID" id="9230572"/>
<evidence type="ECO:0000313" key="3">
    <source>
        <dbReference type="Proteomes" id="UP000002035"/>
    </source>
</evidence>
<proteinExistence type="predicted"/>
<name>C5FLC5_ARTOC</name>
<keyword evidence="3" id="KW-1185">Reference proteome</keyword>
<accession>C5FLC5</accession>
<dbReference type="AlphaFoldDB" id="C5FLC5"/>